<reference evidence="5" key="2">
    <citation type="journal article" date="2018" name="Hortic Res">
        <title>Improved Brassica rapa reference genome by single-molecule sequencing and chromosome conformation capture technologies.</title>
        <authorList>
            <person name="Zhang L."/>
            <person name="Cai X."/>
            <person name="Wu J."/>
            <person name="Liu M."/>
            <person name="Grob S."/>
            <person name="Cheng F."/>
            <person name="Liang J."/>
            <person name="Cai C."/>
            <person name="Liu Z."/>
            <person name="Liu B."/>
            <person name="Wang F."/>
            <person name="Li S."/>
            <person name="Liu F."/>
            <person name="Li X."/>
            <person name="Cheng L."/>
            <person name="Yang W."/>
            <person name="Li M.H."/>
            <person name="Grossniklaus U."/>
            <person name="Zheng H."/>
            <person name="Wang X."/>
        </authorList>
    </citation>
    <scope>NUCLEOTIDE SEQUENCE [LARGE SCALE GENOMIC DNA]</scope>
    <source>
        <strain evidence="5">cv. Chiifu-401-42</strain>
    </source>
</reference>
<evidence type="ECO:0000313" key="4">
    <source>
        <dbReference type="EnsemblPlants" id="Bra035595.1-P"/>
    </source>
</evidence>
<evidence type="ECO:0000313" key="3">
    <source>
        <dbReference type="EMBL" id="VDC59169.1"/>
    </source>
</evidence>
<dbReference type="Gramene" id="A09p11830.2_BraZ1">
    <property type="protein sequence ID" value="A09p11830.2_BraZ1.CDS"/>
    <property type="gene ID" value="A09g11830.2_BraZ1"/>
</dbReference>
<gene>
    <name evidence="3" type="ORF">BRAA09T36780Z</name>
    <name evidence="2" type="ORF">BRAPAZ1V2_A09P11830.2</name>
</gene>
<proteinExistence type="predicted"/>
<evidence type="ECO:0000313" key="5">
    <source>
        <dbReference type="Proteomes" id="UP000011750"/>
    </source>
</evidence>
<organism evidence="3">
    <name type="scientific">Brassica campestris</name>
    <name type="common">Field mustard</name>
    <dbReference type="NCBI Taxonomy" id="3711"/>
    <lineage>
        <taxon>Eukaryota</taxon>
        <taxon>Viridiplantae</taxon>
        <taxon>Streptophyta</taxon>
        <taxon>Embryophyta</taxon>
        <taxon>Tracheophyta</taxon>
        <taxon>Spermatophyta</taxon>
        <taxon>Magnoliopsida</taxon>
        <taxon>eudicotyledons</taxon>
        <taxon>Gunneridae</taxon>
        <taxon>Pentapetalae</taxon>
        <taxon>rosids</taxon>
        <taxon>malvids</taxon>
        <taxon>Brassicales</taxon>
        <taxon>Brassicaceae</taxon>
        <taxon>Brassiceae</taxon>
        <taxon>Brassica</taxon>
    </lineage>
</organism>
<dbReference type="Proteomes" id="UP000011750">
    <property type="component" value="Chromosome A02"/>
</dbReference>
<evidence type="ECO:0000256" key="1">
    <source>
        <dbReference type="SAM" id="MobiDB-lite"/>
    </source>
</evidence>
<name>A0A3P5XWS9_BRACM</name>
<dbReference type="EMBL" id="LR031568">
    <property type="protein sequence ID" value="VDC59169.1"/>
    <property type="molecule type" value="Genomic_DNA"/>
</dbReference>
<evidence type="ECO:0000313" key="2">
    <source>
        <dbReference type="EMBL" id="CAG7860716.1"/>
    </source>
</evidence>
<accession>M4F3E5</accession>
<dbReference type="EnsemblPlants" id="Bra035595.1">
    <property type="protein sequence ID" value="Bra035595.1-P"/>
    <property type="gene ID" value="Bra035595"/>
</dbReference>
<dbReference type="EMBL" id="LS974625">
    <property type="protein sequence ID" value="CAG7860716.1"/>
    <property type="molecule type" value="Genomic_DNA"/>
</dbReference>
<reference evidence="3" key="3">
    <citation type="submission" date="2018-11" db="EMBL/GenBank/DDBJ databases">
        <authorList>
            <consortium name="Genoscope - CEA"/>
            <person name="William W."/>
        </authorList>
    </citation>
    <scope>NUCLEOTIDE SEQUENCE</scope>
</reference>
<feature type="region of interest" description="Disordered" evidence="1">
    <location>
        <begin position="1"/>
        <end position="66"/>
    </location>
</feature>
<keyword evidence="5" id="KW-1185">Reference proteome</keyword>
<accession>A0A3P5XWS9</accession>
<dbReference type="HOGENOM" id="CLU_2834713_0_0_1"/>
<protein>
    <submittedName>
        <fullName evidence="3 4">Uncharacterized protein</fullName>
    </submittedName>
</protein>
<dbReference type="Gramene" id="Bra035595.1">
    <property type="protein sequence ID" value="Bra035595.1-P"/>
    <property type="gene ID" value="Bra035595"/>
</dbReference>
<dbReference type="Proteomes" id="UP000694005">
    <property type="component" value="Chromosome A09"/>
</dbReference>
<sequence length="66" mass="6980">MDSSSTPHRVQLDHEEEEEEFATPDSGGKRKESSGASGAAEDRNKVARVLPPRGIDGLSGVSSSQI</sequence>
<reference evidence="5" key="1">
    <citation type="journal article" date="2011" name="Nat. Genet.">
        <title>The genome of the mesopolyploid crop species Brassica rapa.</title>
        <authorList>
            <consortium name="Brassica rapa Genome Sequencing Project Consortium"/>
            <person name="Wang X."/>
            <person name="Wang H."/>
            <person name="Wang J."/>
            <person name="Sun R."/>
            <person name="Wu J."/>
            <person name="Liu S."/>
            <person name="Bai Y."/>
            <person name="Mun J.H."/>
            <person name="Bancroft I."/>
            <person name="Cheng F."/>
            <person name="Huang S."/>
            <person name="Li X."/>
            <person name="Hua W."/>
            <person name="Wang J."/>
            <person name="Wang X."/>
            <person name="Freeling M."/>
            <person name="Pires J.C."/>
            <person name="Paterson A.H."/>
            <person name="Chalhoub B."/>
            <person name="Wang B."/>
            <person name="Hayward A."/>
            <person name="Sharpe A.G."/>
            <person name="Park B.S."/>
            <person name="Weisshaar B."/>
            <person name="Liu B."/>
            <person name="Li B."/>
            <person name="Liu B."/>
            <person name="Tong C."/>
            <person name="Song C."/>
            <person name="Duran C."/>
            <person name="Peng C."/>
            <person name="Geng C."/>
            <person name="Koh C."/>
            <person name="Lin C."/>
            <person name="Edwards D."/>
            <person name="Mu D."/>
            <person name="Shen D."/>
            <person name="Soumpourou E."/>
            <person name="Li F."/>
            <person name="Fraser F."/>
            <person name="Conant G."/>
            <person name="Lassalle G."/>
            <person name="King G.J."/>
            <person name="Bonnema G."/>
            <person name="Tang H."/>
            <person name="Wang H."/>
            <person name="Belcram H."/>
            <person name="Zhou H."/>
            <person name="Hirakawa H."/>
            <person name="Abe H."/>
            <person name="Guo H."/>
            <person name="Wang H."/>
            <person name="Jin H."/>
            <person name="Parkin I.A."/>
            <person name="Batley J."/>
            <person name="Kim J.S."/>
            <person name="Just J."/>
            <person name="Li J."/>
            <person name="Xu J."/>
            <person name="Deng J."/>
            <person name="Kim J.A."/>
            <person name="Li J."/>
            <person name="Yu J."/>
            <person name="Meng J."/>
            <person name="Wang J."/>
            <person name="Min J."/>
            <person name="Poulain J."/>
            <person name="Wang J."/>
            <person name="Hatakeyama K."/>
            <person name="Wu K."/>
            <person name="Wang L."/>
            <person name="Fang L."/>
            <person name="Trick M."/>
            <person name="Links M.G."/>
            <person name="Zhao M."/>
            <person name="Jin M."/>
            <person name="Ramchiary N."/>
            <person name="Drou N."/>
            <person name="Berkman P.J."/>
            <person name="Cai Q."/>
            <person name="Huang Q."/>
            <person name="Li R."/>
            <person name="Tabata S."/>
            <person name="Cheng S."/>
            <person name="Zhang S."/>
            <person name="Zhang S."/>
            <person name="Huang S."/>
            <person name="Sato S."/>
            <person name="Sun S."/>
            <person name="Kwon S.J."/>
            <person name="Choi S.R."/>
            <person name="Lee T.H."/>
            <person name="Fan W."/>
            <person name="Zhao X."/>
            <person name="Tan X."/>
            <person name="Xu X."/>
            <person name="Wang Y."/>
            <person name="Qiu Y."/>
            <person name="Yin Y."/>
            <person name="Li Y."/>
            <person name="Du Y."/>
            <person name="Liao Y."/>
            <person name="Lim Y."/>
            <person name="Narusaka Y."/>
            <person name="Wang Y."/>
            <person name="Wang Z."/>
            <person name="Li Z."/>
            <person name="Wang Z."/>
            <person name="Xiong Z."/>
            <person name="Zhang Z."/>
        </authorList>
    </citation>
    <scope>NUCLEOTIDE SEQUENCE [LARGE SCALE GENOMIC DNA]</scope>
    <source>
        <strain evidence="5">cv. Chiifu-401-42</strain>
    </source>
</reference>
<dbReference type="AlphaFoldDB" id="A0A3P5XWS9"/>
<reference evidence="4" key="4">
    <citation type="submission" date="2023-03" db="UniProtKB">
        <authorList>
            <consortium name="EnsemblPlants"/>
        </authorList>
    </citation>
    <scope>IDENTIFICATION</scope>
    <source>
        <strain evidence="4">cv. Chiifu-401-42</strain>
    </source>
</reference>